<reference evidence="1" key="1">
    <citation type="submission" date="2021-01" db="EMBL/GenBank/DDBJ databases">
        <authorList>
            <person name="Corre E."/>
            <person name="Pelletier E."/>
            <person name="Niang G."/>
            <person name="Scheremetjew M."/>
            <person name="Finn R."/>
            <person name="Kale V."/>
            <person name="Holt S."/>
            <person name="Cochrane G."/>
            <person name="Meng A."/>
            <person name="Brown T."/>
            <person name="Cohen L."/>
        </authorList>
    </citation>
    <scope>NUCLEOTIDE SEQUENCE</scope>
    <source>
        <strain evidence="1">CCMP2222</strain>
    </source>
</reference>
<dbReference type="AlphaFoldDB" id="A0A7S2MLK0"/>
<name>A0A7S2MLK0_9DINO</name>
<organism evidence="1">
    <name type="scientific">Alexandrium andersonii</name>
    <dbReference type="NCBI Taxonomy" id="327968"/>
    <lineage>
        <taxon>Eukaryota</taxon>
        <taxon>Sar</taxon>
        <taxon>Alveolata</taxon>
        <taxon>Dinophyceae</taxon>
        <taxon>Gonyaulacales</taxon>
        <taxon>Pyrocystaceae</taxon>
        <taxon>Alexandrium</taxon>
    </lineage>
</organism>
<evidence type="ECO:0000313" key="1">
    <source>
        <dbReference type="EMBL" id="CAD9490303.1"/>
    </source>
</evidence>
<accession>A0A7S2MLK0</accession>
<proteinExistence type="predicted"/>
<gene>
    <name evidence="1" type="ORF">AAND1436_LOCUS34965</name>
</gene>
<dbReference type="EMBL" id="HBGQ01072858">
    <property type="protein sequence ID" value="CAD9490303.1"/>
    <property type="molecule type" value="Transcribed_RNA"/>
</dbReference>
<protein>
    <submittedName>
        <fullName evidence="1">Uncharacterized protein</fullName>
    </submittedName>
</protein>
<sequence length="362" mass="39723">MEGGGVGNPSPGCAGAPSSLPLADPEACAMGSSESSFLVPIKEAESASCPQCRCLVAGPLDEYCDFEKLWTELSTGLRTDFAKEPNLKHGEVEDVSDNVFRVNKLYDKDKMGIDHDIAVRIDYYLDKSKGEILEEHRDQVLKRLIGVRTTTILQNPLRMEMLWQSVRLEERRSGPLVAAGAASVLKGVLKRDVTVAPNMESKVIPGVQSAISEPLDEDTSFEELWSGIVSQLKSQSHNPYVKNPRVGEITERGGPMWFDVTVDLDADKLQSDKASQGDNPKEALLRMELHKESRAFAVLTTRTHGSCRLINDVFYSIIHDAPHPLATESWMHTADPPGLSPVLEPALTGYVKNVLDRLGVAC</sequence>